<evidence type="ECO:0000313" key="8">
    <source>
        <dbReference type="EMBL" id="GAX22854.1"/>
    </source>
</evidence>
<dbReference type="SUPFAM" id="SSF48592">
    <property type="entry name" value="GroEL equatorial domain-like"/>
    <property type="match status" value="1"/>
</dbReference>
<evidence type="ECO:0000256" key="3">
    <source>
        <dbReference type="ARBA" id="ARBA00022490"/>
    </source>
</evidence>
<name>A0A1Z5K9D7_FISSO</name>
<dbReference type="SUPFAM" id="SSF52029">
    <property type="entry name" value="GroEL apical domain-like"/>
    <property type="match status" value="1"/>
</dbReference>
<dbReference type="PROSITE" id="PS00750">
    <property type="entry name" value="TCP1_1"/>
    <property type="match status" value="1"/>
</dbReference>
<evidence type="ECO:0000256" key="1">
    <source>
        <dbReference type="ARBA" id="ARBA00004496"/>
    </source>
</evidence>
<dbReference type="EMBL" id="BDSP01000191">
    <property type="protein sequence ID" value="GAX22854.1"/>
    <property type="molecule type" value="Genomic_DNA"/>
</dbReference>
<evidence type="ECO:0000256" key="6">
    <source>
        <dbReference type="ARBA" id="ARBA00023186"/>
    </source>
</evidence>
<comment type="similarity">
    <text evidence="2 7">Belongs to the TCP-1 chaperonin family.</text>
</comment>
<dbReference type="Gene3D" id="3.50.7.10">
    <property type="entry name" value="GroEL"/>
    <property type="match status" value="1"/>
</dbReference>
<dbReference type="SUPFAM" id="SSF54849">
    <property type="entry name" value="GroEL-intermediate domain like"/>
    <property type="match status" value="1"/>
</dbReference>
<evidence type="ECO:0000256" key="7">
    <source>
        <dbReference type="RuleBase" id="RU004187"/>
    </source>
</evidence>
<dbReference type="OrthoDB" id="10052040at2759"/>
<comment type="subcellular location">
    <subcellularLocation>
        <location evidence="1">Cytoplasm</location>
    </subcellularLocation>
</comment>
<dbReference type="Gene3D" id="3.30.260.10">
    <property type="entry name" value="TCP-1-like chaperonin intermediate domain"/>
    <property type="match status" value="1"/>
</dbReference>
<dbReference type="FunFam" id="3.50.7.10:FF:000004">
    <property type="entry name" value="T-complex protein 1 subunit zeta"/>
    <property type="match status" value="1"/>
</dbReference>
<dbReference type="GO" id="GO:0051082">
    <property type="term" value="F:unfolded protein binding"/>
    <property type="evidence" value="ECO:0007669"/>
    <property type="project" value="InterPro"/>
</dbReference>
<evidence type="ECO:0000256" key="2">
    <source>
        <dbReference type="ARBA" id="ARBA00008020"/>
    </source>
</evidence>
<comment type="caution">
    <text evidence="8">The sequence shown here is derived from an EMBL/GenBank/DDBJ whole genome shotgun (WGS) entry which is preliminary data.</text>
</comment>
<protein>
    <submittedName>
        <fullName evidence="8">T-complex protein 1 subunit zeta</fullName>
    </submittedName>
</protein>
<dbReference type="InterPro" id="IPR027413">
    <property type="entry name" value="GROEL-like_equatorial_sf"/>
</dbReference>
<keyword evidence="3" id="KW-0963">Cytoplasm</keyword>
<dbReference type="FunCoup" id="A0A1Z5K9D7">
    <property type="interactions" value="984"/>
</dbReference>
<dbReference type="Gene3D" id="1.10.560.10">
    <property type="entry name" value="GroEL-like equatorial domain"/>
    <property type="match status" value="1"/>
</dbReference>
<dbReference type="Pfam" id="PF00118">
    <property type="entry name" value="Cpn60_TCP1"/>
    <property type="match status" value="2"/>
</dbReference>
<dbReference type="PANTHER" id="PTHR11353">
    <property type="entry name" value="CHAPERONIN"/>
    <property type="match status" value="1"/>
</dbReference>
<evidence type="ECO:0000313" key="9">
    <source>
        <dbReference type="Proteomes" id="UP000198406"/>
    </source>
</evidence>
<evidence type="ECO:0000256" key="4">
    <source>
        <dbReference type="ARBA" id="ARBA00022741"/>
    </source>
</evidence>
<dbReference type="AlphaFoldDB" id="A0A1Z5K9D7"/>
<keyword evidence="5 7" id="KW-0067">ATP-binding</keyword>
<dbReference type="FunFam" id="1.10.560.10:FF:000058">
    <property type="entry name" value="T-complex protein 1 subunit zeta"/>
    <property type="match status" value="1"/>
</dbReference>
<dbReference type="GO" id="GO:0005524">
    <property type="term" value="F:ATP binding"/>
    <property type="evidence" value="ECO:0007669"/>
    <property type="project" value="UniProtKB-KW"/>
</dbReference>
<dbReference type="PRINTS" id="PR00304">
    <property type="entry name" value="TCOMPLEXTCP1"/>
</dbReference>
<organism evidence="8 9">
    <name type="scientific">Fistulifera solaris</name>
    <name type="common">Oleaginous diatom</name>
    <dbReference type="NCBI Taxonomy" id="1519565"/>
    <lineage>
        <taxon>Eukaryota</taxon>
        <taxon>Sar</taxon>
        <taxon>Stramenopiles</taxon>
        <taxon>Ochrophyta</taxon>
        <taxon>Bacillariophyta</taxon>
        <taxon>Bacillariophyceae</taxon>
        <taxon>Bacillariophycidae</taxon>
        <taxon>Naviculales</taxon>
        <taxon>Naviculaceae</taxon>
        <taxon>Fistulifera</taxon>
    </lineage>
</organism>
<dbReference type="Proteomes" id="UP000198406">
    <property type="component" value="Unassembled WGS sequence"/>
</dbReference>
<dbReference type="InterPro" id="IPR012722">
    <property type="entry name" value="Chap_CCT_zeta"/>
</dbReference>
<dbReference type="InterPro" id="IPR002194">
    <property type="entry name" value="Chaperonin_TCP-1_CS"/>
</dbReference>
<keyword evidence="4 7" id="KW-0547">Nucleotide-binding</keyword>
<dbReference type="InterPro" id="IPR027410">
    <property type="entry name" value="TCP-1-like_intermed_sf"/>
</dbReference>
<keyword evidence="6 7" id="KW-0143">Chaperone</keyword>
<proteinExistence type="inferred from homology"/>
<dbReference type="CDD" id="cd03342">
    <property type="entry name" value="TCP1_zeta"/>
    <property type="match status" value="1"/>
</dbReference>
<dbReference type="InterPro" id="IPR017998">
    <property type="entry name" value="Chaperone_TCP-1"/>
</dbReference>
<dbReference type="GO" id="GO:0016887">
    <property type="term" value="F:ATP hydrolysis activity"/>
    <property type="evidence" value="ECO:0007669"/>
    <property type="project" value="InterPro"/>
</dbReference>
<dbReference type="GO" id="GO:0140662">
    <property type="term" value="F:ATP-dependent protein folding chaperone"/>
    <property type="evidence" value="ECO:0007669"/>
    <property type="project" value="InterPro"/>
</dbReference>
<reference evidence="8 9" key="1">
    <citation type="journal article" date="2015" name="Plant Cell">
        <title>Oil accumulation by the oleaginous diatom Fistulifera solaris as revealed by the genome and transcriptome.</title>
        <authorList>
            <person name="Tanaka T."/>
            <person name="Maeda Y."/>
            <person name="Veluchamy A."/>
            <person name="Tanaka M."/>
            <person name="Abida H."/>
            <person name="Marechal E."/>
            <person name="Bowler C."/>
            <person name="Muto M."/>
            <person name="Sunaga Y."/>
            <person name="Tanaka M."/>
            <person name="Yoshino T."/>
            <person name="Taniguchi T."/>
            <person name="Fukuda Y."/>
            <person name="Nemoto M."/>
            <person name="Matsumoto M."/>
            <person name="Wong P.S."/>
            <person name="Aburatani S."/>
            <person name="Fujibuchi W."/>
        </authorList>
    </citation>
    <scope>NUCLEOTIDE SEQUENCE [LARGE SCALE GENOMIC DNA]</scope>
    <source>
        <strain evidence="8 9">JPCC DA0580</strain>
    </source>
</reference>
<sequence length="566" mass="62089">MTSSLQEISPNAEIVSKQQALRVNTNAAVGLMNVLKSNLGPTGTLKLLVGGAGQLKLTKDGLTLLKEMQIQHPTAAMIARSATAQDDITGDGTTSTVLLTGELLRLAEQYVAEGLHPRILTDGLDRARDACADFLKSDFQVALGEDVIQNSDVLISTARTSLQTKLDLALVEKVRVARCEHGSFAKLMFLSLIVFKIARAVVDAIQTIYTKDAPLDLNRVEIITMERQSAMDSRFVRGLVLDHGGRHPDMPKVLKNVHIMTCNISLEYEQTETQAGFVYSTAEEREKLVESERKWLDERCRKIVSFKRSVCGPDETFCIINQKGVDPLSLDIFAKEGILCLRRAKRRNMERLTLACGGSPILSLEDLDKKQLGYAGKVSEVSYGEDKYTFVEDCPNNAQSCTLLLQGPNELTTAQVKDAVKDGLRAVKNTVEDKAVVPGGGAFEIAAHMYLHEKVVPETAGKTKLGVQVFADALLIIPKTLAANAGYDVQESILKLKDERKATGMAIGMNCRTGEPMLPETEGVWDNVRVKRQSIYLSTVLANQLLLVDEVMRAGKQMGKPKPEDM</sequence>
<gene>
    <name evidence="8" type="ORF">FisN_24Lh139</name>
</gene>
<evidence type="ECO:0000256" key="5">
    <source>
        <dbReference type="ARBA" id="ARBA00022840"/>
    </source>
</evidence>
<dbReference type="InterPro" id="IPR002423">
    <property type="entry name" value="Cpn60/GroEL/TCP-1"/>
</dbReference>
<dbReference type="InterPro" id="IPR027409">
    <property type="entry name" value="GroEL-like_apical_dom_sf"/>
</dbReference>
<accession>A0A1Z5K9D7</accession>
<keyword evidence="9" id="KW-1185">Reference proteome</keyword>
<dbReference type="PROSITE" id="PS00995">
    <property type="entry name" value="TCP1_3"/>
    <property type="match status" value="1"/>
</dbReference>
<dbReference type="InParanoid" id="A0A1Z5K9D7"/>
<dbReference type="GO" id="GO:0005737">
    <property type="term" value="C:cytoplasm"/>
    <property type="evidence" value="ECO:0007669"/>
    <property type="project" value="UniProtKB-SubCell"/>
</dbReference>